<sequence length="128" mass="13410">MQMGQTGDRTADLQVGGRPLYPSATATPQQLAQPNGVTDSFALSCAIAKMLTLFSPFPRQALTNGGGERGQVACSHHTSAWPHPSKERGGQEPRGRRQARLILADCVASVGDLHMGSEGAPTTAAVSR</sequence>
<gene>
    <name evidence="2" type="ORF">PLEPLA_LOCUS21359</name>
</gene>
<dbReference type="Proteomes" id="UP001153269">
    <property type="component" value="Unassembled WGS sequence"/>
</dbReference>
<feature type="compositionally biased region" description="Polar residues" evidence="1">
    <location>
        <begin position="24"/>
        <end position="35"/>
    </location>
</feature>
<dbReference type="AlphaFoldDB" id="A0A9N7UMB4"/>
<feature type="region of interest" description="Disordered" evidence="1">
    <location>
        <begin position="58"/>
        <end position="98"/>
    </location>
</feature>
<organism evidence="2 3">
    <name type="scientific">Pleuronectes platessa</name>
    <name type="common">European plaice</name>
    <dbReference type="NCBI Taxonomy" id="8262"/>
    <lineage>
        <taxon>Eukaryota</taxon>
        <taxon>Metazoa</taxon>
        <taxon>Chordata</taxon>
        <taxon>Craniata</taxon>
        <taxon>Vertebrata</taxon>
        <taxon>Euteleostomi</taxon>
        <taxon>Actinopterygii</taxon>
        <taxon>Neopterygii</taxon>
        <taxon>Teleostei</taxon>
        <taxon>Neoteleostei</taxon>
        <taxon>Acanthomorphata</taxon>
        <taxon>Carangaria</taxon>
        <taxon>Pleuronectiformes</taxon>
        <taxon>Pleuronectoidei</taxon>
        <taxon>Pleuronectidae</taxon>
        <taxon>Pleuronectes</taxon>
    </lineage>
</organism>
<dbReference type="EMBL" id="CADEAL010001546">
    <property type="protein sequence ID" value="CAB1433270.1"/>
    <property type="molecule type" value="Genomic_DNA"/>
</dbReference>
<reference evidence="2" key="1">
    <citation type="submission" date="2020-03" db="EMBL/GenBank/DDBJ databases">
        <authorList>
            <person name="Weist P."/>
        </authorList>
    </citation>
    <scope>NUCLEOTIDE SEQUENCE</scope>
</reference>
<feature type="region of interest" description="Disordered" evidence="1">
    <location>
        <begin position="1"/>
        <end position="35"/>
    </location>
</feature>
<protein>
    <submittedName>
        <fullName evidence="2">Uncharacterized protein</fullName>
    </submittedName>
</protein>
<evidence type="ECO:0000256" key="1">
    <source>
        <dbReference type="SAM" id="MobiDB-lite"/>
    </source>
</evidence>
<accession>A0A9N7UMB4</accession>
<name>A0A9N7UMB4_PLEPL</name>
<proteinExistence type="predicted"/>
<comment type="caution">
    <text evidence="2">The sequence shown here is derived from an EMBL/GenBank/DDBJ whole genome shotgun (WGS) entry which is preliminary data.</text>
</comment>
<keyword evidence="3" id="KW-1185">Reference proteome</keyword>
<evidence type="ECO:0000313" key="3">
    <source>
        <dbReference type="Proteomes" id="UP001153269"/>
    </source>
</evidence>
<feature type="compositionally biased region" description="Basic and acidic residues" evidence="1">
    <location>
        <begin position="84"/>
        <end position="95"/>
    </location>
</feature>
<evidence type="ECO:0000313" key="2">
    <source>
        <dbReference type="EMBL" id="CAB1433270.1"/>
    </source>
</evidence>